<keyword evidence="4 8" id="KW-0418">Kinase</keyword>
<keyword evidence="11" id="KW-1185">Reference proteome</keyword>
<evidence type="ECO:0000256" key="5">
    <source>
        <dbReference type="ARBA" id="ARBA00022840"/>
    </source>
</evidence>
<accession>A0A0B7HU71</accession>
<dbReference type="Proteomes" id="UP000045051">
    <property type="component" value="Unassembled WGS sequence"/>
</dbReference>
<dbReference type="GO" id="GO:0036430">
    <property type="term" value="F:CMP kinase activity"/>
    <property type="evidence" value="ECO:0007669"/>
    <property type="project" value="RHEA"/>
</dbReference>
<comment type="catalytic activity">
    <reaction evidence="7 8">
        <text>CMP + ATP = CDP + ADP</text>
        <dbReference type="Rhea" id="RHEA:11600"/>
        <dbReference type="ChEBI" id="CHEBI:30616"/>
        <dbReference type="ChEBI" id="CHEBI:58069"/>
        <dbReference type="ChEBI" id="CHEBI:60377"/>
        <dbReference type="ChEBI" id="CHEBI:456216"/>
        <dbReference type="EC" id="2.7.4.25"/>
    </reaction>
</comment>
<keyword evidence="3 8" id="KW-0547">Nucleotide-binding</keyword>
<dbReference type="GO" id="GO:0036431">
    <property type="term" value="F:dCMP kinase activity"/>
    <property type="evidence" value="ECO:0007669"/>
    <property type="project" value="InterPro"/>
</dbReference>
<comment type="subcellular location">
    <subcellularLocation>
        <location evidence="8">Cytoplasm</location>
    </subcellularLocation>
</comment>
<keyword evidence="2 8" id="KW-0808">Transferase</keyword>
<keyword evidence="8" id="KW-0963">Cytoplasm</keyword>
<dbReference type="HAMAP" id="MF_00238">
    <property type="entry name" value="Cytidyl_kinase_type1"/>
    <property type="match status" value="1"/>
</dbReference>
<evidence type="ECO:0000256" key="7">
    <source>
        <dbReference type="ARBA" id="ARBA00048478"/>
    </source>
</evidence>
<proteinExistence type="inferred from homology"/>
<dbReference type="InterPro" id="IPR003136">
    <property type="entry name" value="Cytidylate_kin"/>
</dbReference>
<comment type="catalytic activity">
    <reaction evidence="6 8">
        <text>dCMP + ATP = dCDP + ADP</text>
        <dbReference type="Rhea" id="RHEA:25094"/>
        <dbReference type="ChEBI" id="CHEBI:30616"/>
        <dbReference type="ChEBI" id="CHEBI:57566"/>
        <dbReference type="ChEBI" id="CHEBI:58593"/>
        <dbReference type="ChEBI" id="CHEBI:456216"/>
        <dbReference type="EC" id="2.7.4.25"/>
    </reaction>
</comment>
<sequence>MFFLIDVFSSSLRSTFIRRLSESTQKAFFCTQIEIKIVEVNIAFNIKDIETKIVYLPTIKEREMQKIIIAIDGYSSTGKSSTAKVVAKKLGYVYVDTGAMYRAVTYLAMQKGFVEKKTVKNTDKQQDEQIVYLKEQELLTALKNSDIKFKYNPELQFSEIYLNDVNIEKEIRSIEVANLVSEVAKVASVRAYLVDLQRKFSEEKGIVMDGRDIGSVVFPNAELKIFMTASEQIRAERRYKELLEKDEEVSFEEVLKNVQYRDFLDTTRKESPLLKAKDAVEIDNSNLTFDQQVQKILDLANQRISDETV</sequence>
<dbReference type="InterPro" id="IPR011994">
    <property type="entry name" value="Cytidylate_kinase_dom"/>
</dbReference>
<keyword evidence="5 8" id="KW-0067">ATP-binding</keyword>
<dbReference type="InterPro" id="IPR027417">
    <property type="entry name" value="P-loop_NTPase"/>
</dbReference>
<dbReference type="NCBIfam" id="TIGR00017">
    <property type="entry name" value="cmk"/>
    <property type="match status" value="1"/>
</dbReference>
<evidence type="ECO:0000256" key="4">
    <source>
        <dbReference type="ARBA" id="ARBA00022777"/>
    </source>
</evidence>
<evidence type="ECO:0000256" key="1">
    <source>
        <dbReference type="ARBA" id="ARBA00009427"/>
    </source>
</evidence>
<dbReference type="GO" id="GO:0006220">
    <property type="term" value="P:pyrimidine nucleotide metabolic process"/>
    <property type="evidence" value="ECO:0007669"/>
    <property type="project" value="UniProtKB-UniRule"/>
</dbReference>
<gene>
    <name evidence="8" type="primary">cmk</name>
    <name evidence="10" type="ORF">CCAND38_10107</name>
</gene>
<dbReference type="CDD" id="cd02020">
    <property type="entry name" value="CMPK"/>
    <property type="match status" value="1"/>
</dbReference>
<evidence type="ECO:0000256" key="2">
    <source>
        <dbReference type="ARBA" id="ARBA00022679"/>
    </source>
</evidence>
<evidence type="ECO:0000256" key="8">
    <source>
        <dbReference type="HAMAP-Rule" id="MF_00238"/>
    </source>
</evidence>
<evidence type="ECO:0000256" key="6">
    <source>
        <dbReference type="ARBA" id="ARBA00047615"/>
    </source>
</evidence>
<dbReference type="GO" id="GO:0005737">
    <property type="term" value="C:cytoplasm"/>
    <property type="evidence" value="ECO:0007669"/>
    <property type="project" value="UniProtKB-SubCell"/>
</dbReference>
<dbReference type="AlphaFoldDB" id="A0A0B7HU71"/>
<dbReference type="Pfam" id="PF02224">
    <property type="entry name" value="Cytidylate_kin"/>
    <property type="match status" value="1"/>
</dbReference>
<dbReference type="EC" id="2.7.4.25" evidence="8"/>
<reference evidence="10 11" key="1">
    <citation type="submission" date="2015-01" db="EMBL/GenBank/DDBJ databases">
        <authorList>
            <person name="Xiang T."/>
            <person name="Song Y."/>
            <person name="Huang L."/>
            <person name="Wang B."/>
            <person name="Wu P."/>
        </authorList>
    </citation>
    <scope>NUCLEOTIDE SEQUENCE [LARGE SCALE GENOMIC DNA]</scope>
    <source>
        <strain evidence="10 11">CcD38</strain>
    </source>
</reference>
<feature type="domain" description="Cytidylate kinase" evidence="9">
    <location>
        <begin position="69"/>
        <end position="301"/>
    </location>
</feature>
<evidence type="ECO:0000256" key="3">
    <source>
        <dbReference type="ARBA" id="ARBA00022741"/>
    </source>
</evidence>
<dbReference type="GO" id="GO:0005524">
    <property type="term" value="F:ATP binding"/>
    <property type="evidence" value="ECO:0007669"/>
    <property type="project" value="UniProtKB-UniRule"/>
</dbReference>
<dbReference type="EMBL" id="CDOI01000001">
    <property type="protein sequence ID" value="CEN43216.1"/>
    <property type="molecule type" value="Genomic_DNA"/>
</dbReference>
<organism evidence="10 11">
    <name type="scientific">Capnocytophaga canis</name>
    <dbReference type="NCBI Taxonomy" id="1848903"/>
    <lineage>
        <taxon>Bacteria</taxon>
        <taxon>Pseudomonadati</taxon>
        <taxon>Bacteroidota</taxon>
        <taxon>Flavobacteriia</taxon>
        <taxon>Flavobacteriales</taxon>
        <taxon>Flavobacteriaceae</taxon>
        <taxon>Capnocytophaga</taxon>
    </lineage>
</organism>
<feature type="binding site" evidence="8">
    <location>
        <begin position="73"/>
        <end position="81"/>
    </location>
    <ligand>
        <name>ATP</name>
        <dbReference type="ChEBI" id="CHEBI:30616"/>
    </ligand>
</feature>
<evidence type="ECO:0000313" key="10">
    <source>
        <dbReference type="EMBL" id="CEN43216.1"/>
    </source>
</evidence>
<evidence type="ECO:0000259" key="9">
    <source>
        <dbReference type="Pfam" id="PF02224"/>
    </source>
</evidence>
<dbReference type="Gene3D" id="3.40.50.300">
    <property type="entry name" value="P-loop containing nucleotide triphosphate hydrolases"/>
    <property type="match status" value="1"/>
</dbReference>
<protein>
    <recommendedName>
        <fullName evidence="8">Cytidylate kinase</fullName>
        <shortName evidence="8">CK</shortName>
        <ecNumber evidence="8">2.7.4.25</ecNumber>
    </recommendedName>
    <alternativeName>
        <fullName evidence="8">Cytidine monophosphate kinase</fullName>
        <shortName evidence="8">CMP kinase</shortName>
    </alternativeName>
</protein>
<dbReference type="SUPFAM" id="SSF52540">
    <property type="entry name" value="P-loop containing nucleoside triphosphate hydrolases"/>
    <property type="match status" value="1"/>
</dbReference>
<evidence type="ECO:0000313" key="11">
    <source>
        <dbReference type="Proteomes" id="UP000045051"/>
    </source>
</evidence>
<comment type="similarity">
    <text evidence="1 8">Belongs to the cytidylate kinase family. Type 1 subfamily.</text>
</comment>
<name>A0A0B7HU71_9FLAO</name>